<dbReference type="GO" id="GO:0016020">
    <property type="term" value="C:membrane"/>
    <property type="evidence" value="ECO:0007669"/>
    <property type="project" value="UniProtKB-SubCell"/>
</dbReference>
<dbReference type="PANTHER" id="PTHR34975:SF2">
    <property type="entry name" value="SPORE GERMINATION PROTEIN A2"/>
    <property type="match status" value="1"/>
</dbReference>
<feature type="transmembrane region" description="Helical" evidence="8">
    <location>
        <begin position="330"/>
        <end position="349"/>
    </location>
</feature>
<organism evidence="9 10">
    <name type="scientific">Mesobacillus foraminis</name>
    <dbReference type="NCBI Taxonomy" id="279826"/>
    <lineage>
        <taxon>Bacteria</taxon>
        <taxon>Bacillati</taxon>
        <taxon>Bacillota</taxon>
        <taxon>Bacilli</taxon>
        <taxon>Bacillales</taxon>
        <taxon>Bacillaceae</taxon>
        <taxon>Mesobacillus</taxon>
    </lineage>
</organism>
<feature type="transmembrane region" description="Helical" evidence="8">
    <location>
        <begin position="180"/>
        <end position="202"/>
    </location>
</feature>
<dbReference type="Proteomes" id="UP000295689">
    <property type="component" value="Unassembled WGS sequence"/>
</dbReference>
<feature type="transmembrane region" description="Helical" evidence="8">
    <location>
        <begin position="299"/>
        <end position="318"/>
    </location>
</feature>
<comment type="caution">
    <text evidence="9">The sequence shown here is derived from an EMBL/GenBank/DDBJ whole genome shotgun (WGS) entry which is preliminary data.</text>
</comment>
<dbReference type="AlphaFoldDB" id="A0A4R2BKW0"/>
<evidence type="ECO:0000256" key="8">
    <source>
        <dbReference type="SAM" id="Phobius"/>
    </source>
</evidence>
<dbReference type="Pfam" id="PF03845">
    <property type="entry name" value="Spore_permease"/>
    <property type="match status" value="1"/>
</dbReference>
<name>A0A4R2BKW0_9BACI</name>
<accession>A0A4R2BKW0</accession>
<comment type="subcellular location">
    <subcellularLocation>
        <location evidence="1">Membrane</location>
        <topology evidence="1">Multi-pass membrane protein</topology>
    </subcellularLocation>
</comment>
<keyword evidence="3" id="KW-0813">Transport</keyword>
<feature type="transmembrane region" description="Helical" evidence="8">
    <location>
        <begin position="214"/>
        <end position="238"/>
    </location>
</feature>
<proteinExistence type="inferred from homology"/>
<evidence type="ECO:0000313" key="9">
    <source>
        <dbReference type="EMBL" id="TCN27305.1"/>
    </source>
</evidence>
<evidence type="ECO:0000313" key="10">
    <source>
        <dbReference type="Proteomes" id="UP000295689"/>
    </source>
</evidence>
<feature type="transmembrane region" description="Helical" evidence="8">
    <location>
        <begin position="142"/>
        <end position="160"/>
    </location>
</feature>
<dbReference type="PANTHER" id="PTHR34975">
    <property type="entry name" value="SPORE GERMINATION PROTEIN A2"/>
    <property type="match status" value="1"/>
</dbReference>
<dbReference type="RefSeq" id="WP_132001980.1">
    <property type="nucleotide sequence ID" value="NZ_JABUHM010000001.1"/>
</dbReference>
<dbReference type="GO" id="GO:0009847">
    <property type="term" value="P:spore germination"/>
    <property type="evidence" value="ECO:0007669"/>
    <property type="project" value="InterPro"/>
</dbReference>
<keyword evidence="5 8" id="KW-0812">Transmembrane</keyword>
<feature type="transmembrane region" description="Helical" evidence="8">
    <location>
        <begin position="7"/>
        <end position="27"/>
    </location>
</feature>
<dbReference type="InterPro" id="IPR004761">
    <property type="entry name" value="Spore_GerAB"/>
</dbReference>
<gene>
    <name evidence="9" type="ORF">EV146_102254</name>
</gene>
<evidence type="ECO:0000256" key="1">
    <source>
        <dbReference type="ARBA" id="ARBA00004141"/>
    </source>
</evidence>
<sequence>MSEKISSFELAMLVANFLFTGTLISLPQALVEASGQNTWMVPIAVFLFMSLFVWVVMGRKEKLAGFSRRFLSGRRTMLEKLFLVSFGLLFATAYIRDVRAMVDFIATVLLPTTPIDILTILAVLAVIYLASSGLEVIARVTMIQFIVLGATILLLPFMVLNEITFGNFQPIVGKELIIGVAQSSFLLLAWIGEGIFILILLANMNNAPKARNGAITGIGIAMFLLTVLIALQVSVLGVEIVTVSPYPSHQLIQQINLTDFLDRLDLVIVTVWIPTFFAKVALDLYLLNRCLTSGRSEDFNIFMIPVGLCLGLLSILLFRNNMEHIQFSFYTWAVWGLVVELLIGLLFMMRRKFSKS</sequence>
<protein>
    <submittedName>
        <fullName evidence="9">Spore germination protein</fullName>
    </submittedName>
</protein>
<keyword evidence="4" id="KW-0309">Germination</keyword>
<comment type="similarity">
    <text evidence="2">Belongs to the amino acid-polyamine-organocation (APC) superfamily. Spore germination protein (SGP) (TC 2.A.3.9) family.</text>
</comment>
<feature type="transmembrane region" description="Helical" evidence="8">
    <location>
        <begin position="108"/>
        <end position="130"/>
    </location>
</feature>
<keyword evidence="6 8" id="KW-1133">Transmembrane helix</keyword>
<keyword evidence="10" id="KW-1185">Reference proteome</keyword>
<feature type="transmembrane region" description="Helical" evidence="8">
    <location>
        <begin position="39"/>
        <end position="57"/>
    </location>
</feature>
<feature type="transmembrane region" description="Helical" evidence="8">
    <location>
        <begin position="266"/>
        <end position="287"/>
    </location>
</feature>
<evidence type="ECO:0000256" key="3">
    <source>
        <dbReference type="ARBA" id="ARBA00022448"/>
    </source>
</evidence>
<reference evidence="9 10" key="1">
    <citation type="journal article" date="2015" name="Stand. Genomic Sci.">
        <title>Genomic Encyclopedia of Bacterial and Archaeal Type Strains, Phase III: the genomes of soil and plant-associated and newly described type strains.</title>
        <authorList>
            <person name="Whitman W.B."/>
            <person name="Woyke T."/>
            <person name="Klenk H.P."/>
            <person name="Zhou Y."/>
            <person name="Lilburn T.G."/>
            <person name="Beck B.J."/>
            <person name="De Vos P."/>
            <person name="Vandamme P."/>
            <person name="Eisen J.A."/>
            <person name="Garrity G."/>
            <person name="Hugenholtz P."/>
            <person name="Kyrpides N.C."/>
        </authorList>
    </citation>
    <scope>NUCLEOTIDE SEQUENCE [LARGE SCALE GENOMIC DNA]</scope>
    <source>
        <strain evidence="9 10">CV53</strain>
    </source>
</reference>
<keyword evidence="7 8" id="KW-0472">Membrane</keyword>
<evidence type="ECO:0000256" key="5">
    <source>
        <dbReference type="ARBA" id="ARBA00022692"/>
    </source>
</evidence>
<evidence type="ECO:0000256" key="7">
    <source>
        <dbReference type="ARBA" id="ARBA00023136"/>
    </source>
</evidence>
<dbReference type="NCBIfam" id="TIGR00912">
    <property type="entry name" value="2A0309"/>
    <property type="match status" value="1"/>
</dbReference>
<feature type="transmembrane region" description="Helical" evidence="8">
    <location>
        <begin position="78"/>
        <end position="96"/>
    </location>
</feature>
<evidence type="ECO:0000256" key="6">
    <source>
        <dbReference type="ARBA" id="ARBA00022989"/>
    </source>
</evidence>
<dbReference type="EMBL" id="SLVV01000002">
    <property type="protein sequence ID" value="TCN27305.1"/>
    <property type="molecule type" value="Genomic_DNA"/>
</dbReference>
<evidence type="ECO:0000256" key="2">
    <source>
        <dbReference type="ARBA" id="ARBA00007998"/>
    </source>
</evidence>
<evidence type="ECO:0000256" key="4">
    <source>
        <dbReference type="ARBA" id="ARBA00022544"/>
    </source>
</evidence>